<dbReference type="EMBL" id="JAHRIP010052588">
    <property type="protein sequence ID" value="MEQ2301444.1"/>
    <property type="molecule type" value="Genomic_DNA"/>
</dbReference>
<keyword evidence="2" id="KW-1185">Reference proteome</keyword>
<proteinExistence type="predicted"/>
<protein>
    <submittedName>
        <fullName evidence="1">Uncharacterized protein</fullName>
    </submittedName>
</protein>
<gene>
    <name evidence="1" type="ORF">AMECASPLE_036044</name>
</gene>
<comment type="caution">
    <text evidence="1">The sequence shown here is derived from an EMBL/GenBank/DDBJ whole genome shotgun (WGS) entry which is preliminary data.</text>
</comment>
<evidence type="ECO:0000313" key="1">
    <source>
        <dbReference type="EMBL" id="MEQ2301444.1"/>
    </source>
</evidence>
<accession>A0ABV0Z6C5</accession>
<sequence>MQLPGGTYYYPPLNWTIYLLETAIAMQGRMITGETRTGLGRYLYHLPSILMNTVLLLRFSTSATELWLWSEKHAPKGRPLGVAPFLQTFCSGACHSNAKRHLLLSTSKLDVVFEALI</sequence>
<dbReference type="Proteomes" id="UP001469553">
    <property type="component" value="Unassembled WGS sequence"/>
</dbReference>
<name>A0ABV0Z6C5_9TELE</name>
<organism evidence="1 2">
    <name type="scientific">Ameca splendens</name>
    <dbReference type="NCBI Taxonomy" id="208324"/>
    <lineage>
        <taxon>Eukaryota</taxon>
        <taxon>Metazoa</taxon>
        <taxon>Chordata</taxon>
        <taxon>Craniata</taxon>
        <taxon>Vertebrata</taxon>
        <taxon>Euteleostomi</taxon>
        <taxon>Actinopterygii</taxon>
        <taxon>Neopterygii</taxon>
        <taxon>Teleostei</taxon>
        <taxon>Neoteleostei</taxon>
        <taxon>Acanthomorphata</taxon>
        <taxon>Ovalentaria</taxon>
        <taxon>Atherinomorphae</taxon>
        <taxon>Cyprinodontiformes</taxon>
        <taxon>Goodeidae</taxon>
        <taxon>Ameca</taxon>
    </lineage>
</organism>
<reference evidence="1 2" key="1">
    <citation type="submission" date="2021-06" db="EMBL/GenBank/DDBJ databases">
        <authorList>
            <person name="Palmer J.M."/>
        </authorList>
    </citation>
    <scope>NUCLEOTIDE SEQUENCE [LARGE SCALE GENOMIC DNA]</scope>
    <source>
        <strain evidence="1 2">AS_MEX2019</strain>
        <tissue evidence="1">Muscle</tissue>
    </source>
</reference>
<evidence type="ECO:0000313" key="2">
    <source>
        <dbReference type="Proteomes" id="UP001469553"/>
    </source>
</evidence>